<keyword evidence="5" id="KW-1185">Reference proteome</keyword>
<dbReference type="Proteomes" id="UP000002487">
    <property type="component" value="Chromosome"/>
</dbReference>
<dbReference type="GO" id="GO:0016485">
    <property type="term" value="P:protein processing"/>
    <property type="evidence" value="ECO:0000318"/>
    <property type="project" value="GO_Central"/>
</dbReference>
<dbReference type="PANTHER" id="PTHR36842">
    <property type="entry name" value="PROTEIN TOLB HOMOLOG"/>
    <property type="match status" value="1"/>
</dbReference>
<dbReference type="EMBL" id="AE010299">
    <property type="protein sequence ID" value="AAM06506.1"/>
    <property type="molecule type" value="Genomic_DNA"/>
</dbReference>
<dbReference type="SUPFAM" id="SSF51126">
    <property type="entry name" value="Pectin lyase-like"/>
    <property type="match status" value="1"/>
</dbReference>
<dbReference type="InterPro" id="IPR006626">
    <property type="entry name" value="PbH1"/>
</dbReference>
<dbReference type="GO" id="GO:0006518">
    <property type="term" value="P:peptide metabolic process"/>
    <property type="evidence" value="ECO:0000318"/>
    <property type="project" value="GO_Central"/>
</dbReference>
<dbReference type="Pfam" id="PF05048">
    <property type="entry name" value="NosD"/>
    <property type="match status" value="1"/>
</dbReference>
<evidence type="ECO:0000259" key="3">
    <source>
        <dbReference type="PROSITE" id="PS50093"/>
    </source>
</evidence>
<feature type="domain" description="PKD" evidence="3">
    <location>
        <begin position="323"/>
        <end position="372"/>
    </location>
</feature>
<dbReference type="PhylomeDB" id="Q8TLA5"/>
<dbReference type="STRING" id="188937.MA_3133"/>
<feature type="transmembrane region" description="Helical" evidence="2">
    <location>
        <begin position="937"/>
        <end position="955"/>
    </location>
</feature>
<dbReference type="SMART" id="SM00710">
    <property type="entry name" value="PbH1"/>
    <property type="match status" value="3"/>
</dbReference>
<evidence type="ECO:0000313" key="4">
    <source>
        <dbReference type="EMBL" id="AAM06506.1"/>
    </source>
</evidence>
<dbReference type="InterPro" id="IPR035986">
    <property type="entry name" value="PKD_dom_sf"/>
</dbReference>
<dbReference type="GO" id="GO:0005615">
    <property type="term" value="C:extracellular space"/>
    <property type="evidence" value="ECO:0000318"/>
    <property type="project" value="GO_Central"/>
</dbReference>
<feature type="domain" description="PKD" evidence="3">
    <location>
        <begin position="662"/>
        <end position="716"/>
    </location>
</feature>
<dbReference type="KEGG" id="mac:MA_3133"/>
<dbReference type="Gene3D" id="2.160.20.10">
    <property type="entry name" value="Single-stranded right-handed beta-helix, Pectin lyase-like"/>
    <property type="match status" value="1"/>
</dbReference>
<dbReference type="PROSITE" id="PS50093">
    <property type="entry name" value="PKD"/>
    <property type="match status" value="5"/>
</dbReference>
<organism evidence="4 5">
    <name type="scientific">Methanosarcina acetivorans (strain ATCC 35395 / DSM 2834 / JCM 12185 / C2A)</name>
    <dbReference type="NCBI Taxonomy" id="188937"/>
    <lineage>
        <taxon>Archaea</taxon>
        <taxon>Methanobacteriati</taxon>
        <taxon>Methanobacteriota</taxon>
        <taxon>Stenosarchaea group</taxon>
        <taxon>Methanomicrobia</taxon>
        <taxon>Methanosarcinales</taxon>
        <taxon>Methanosarcinaceae</taxon>
        <taxon>Methanosarcina</taxon>
    </lineage>
</organism>
<gene>
    <name evidence="4" type="ordered locus">MA_3133</name>
</gene>
<dbReference type="SUPFAM" id="SSF49299">
    <property type="entry name" value="PKD domain"/>
    <property type="match status" value="5"/>
</dbReference>
<dbReference type="CDD" id="cd00146">
    <property type="entry name" value="PKD"/>
    <property type="match status" value="5"/>
</dbReference>
<dbReference type="InterPro" id="IPR012334">
    <property type="entry name" value="Pectin_lyas_fold"/>
</dbReference>
<keyword evidence="2" id="KW-1133">Transmembrane helix</keyword>
<feature type="domain" description="PKD" evidence="3">
    <location>
        <begin position="502"/>
        <end position="544"/>
    </location>
</feature>
<feature type="compositionally biased region" description="Basic and acidic residues" evidence="1">
    <location>
        <begin position="909"/>
        <end position="920"/>
    </location>
</feature>
<feature type="region of interest" description="Disordered" evidence="1">
    <location>
        <begin position="909"/>
        <end position="930"/>
    </location>
</feature>
<keyword evidence="2" id="KW-0812">Transmembrane</keyword>
<sequence>MWKMKRELSSLFILILSLQVFSGSAAAAIIYVDSDGSGNYATVQAALDNAVDGDTIIVRPGNYNEDLAVDVSVTLNGSSGYPTVGKIEVNRQSQISGLTITGGVRFEQAGMSCIIRNNKFDECGVSIGNNYAYGNQTIIDNLFTDSPTGVFTYDSIYNKITGNTFQNCHTGIELTYGGGLHVVKDNTFQDCDVGVRLIDDSATIYNNYFSSDINLELEDDGDARLNTTKTTGTNIIDGPYIGGNFWGSPSGDGFSQIHLDTNGDGIAEEEYQVDEGVIDYLPLVTPRTEPEPVLPVANFQANTTRGHAPLSVLFTDLSENADSWNWDFDNNGQPDSTVQNPIYVYEVPGAYTVNLTVSNANGTDTETAVITVLEEELPVLPVANFTLNKTSGYYPLTVLFTDTSQNATSRSWDVNGDGVEDSNETSFAYIYNSKGTYEAKLTVSNANGTDTETAVITVLEEEIPILPVANFTLNKTSGYYPLAVLFTDLSENATSRIWDVNGDGVEDSDETSFAYIYNSRGTYEAKLTVSNANGTDTETAVITVLEEELPVLPVANFTLNKTSGYYPLTVLFTDLSENADSWSWDFDNNGQPDSTVQNPIYVYEVPGAYTVNLTVSNANGTDTETAVITVLDEEIPILPVANFTLNKTSGYYPLTVLFTDTSQNATSRSWDVNGDGVEDSNETSFAYIYNSRGTYEAKLTVSNANGTDTETATIDVVKKSSSGSSGGGGGGGGSPEPAKNVKVKELAQVFITNGKAIKFDFKNNATCVVYVSFDAKKNAGKTTTIVEELKGKSSLVSALPAGEVYKSFNVWVGNSGYATSKNIENPVICFKVEKAWMEDKSVDQASITLNRYNDKKWEQLPAKISDEDDTYLYFASDVLGFSSFVITGTSEAVSENVIENGTSLETRALQDDGNESKGPETEDEQEGSTTFSDIPPVYGIIGILVLGLICVIIYLKLPK</sequence>
<dbReference type="InterPro" id="IPR022409">
    <property type="entry name" value="PKD/Chitinase_dom"/>
</dbReference>
<dbReference type="AlphaFoldDB" id="Q8TLA5"/>
<evidence type="ECO:0000256" key="1">
    <source>
        <dbReference type="SAM" id="MobiDB-lite"/>
    </source>
</evidence>
<dbReference type="FunFam" id="2.60.40.10:FF:000270">
    <property type="entry name" value="Cell surface protein"/>
    <property type="match status" value="2"/>
</dbReference>
<dbReference type="SMART" id="SM00089">
    <property type="entry name" value="PKD"/>
    <property type="match status" value="5"/>
</dbReference>
<dbReference type="InterPro" id="IPR011050">
    <property type="entry name" value="Pectin_lyase_fold/virulence"/>
</dbReference>
<feature type="region of interest" description="Disordered" evidence="1">
    <location>
        <begin position="717"/>
        <end position="738"/>
    </location>
</feature>
<dbReference type="Gene3D" id="2.60.40.10">
    <property type="entry name" value="Immunoglobulins"/>
    <property type="match status" value="5"/>
</dbReference>
<dbReference type="InterPro" id="IPR000601">
    <property type="entry name" value="PKD_dom"/>
</dbReference>
<reference evidence="4 5" key="1">
    <citation type="journal article" date="2002" name="Genome Res.">
        <title>The genome of Methanosarcina acetivorans reveals extensive metabolic and physiological diversity.</title>
        <authorList>
            <person name="Galagan J.E."/>
            <person name="Nusbaum C."/>
            <person name="Roy A."/>
            <person name="Endrizzi M.G."/>
            <person name="Macdonald P."/>
            <person name="FitzHugh W."/>
            <person name="Calvo S."/>
            <person name="Engels R."/>
            <person name="Smirnov S."/>
            <person name="Atnoor D."/>
            <person name="Brown A."/>
            <person name="Allen N."/>
            <person name="Naylor J."/>
            <person name="Stange-Thomann N."/>
            <person name="DeArellano K."/>
            <person name="Johnson R."/>
            <person name="Linton L."/>
            <person name="McEwan P."/>
            <person name="McKernan K."/>
            <person name="Talamas J."/>
            <person name="Tirrell A."/>
            <person name="Ye W."/>
            <person name="Zimmer A."/>
            <person name="Barber R.D."/>
            <person name="Cann I."/>
            <person name="Graham D.E."/>
            <person name="Grahame D.A."/>
            <person name="Guss A."/>
            <person name="Hedderich R."/>
            <person name="Ingram-Smith C."/>
            <person name="Kuettner C.H."/>
            <person name="Krzycki J.A."/>
            <person name="Leigh J.A."/>
            <person name="Li W."/>
            <person name="Liu J."/>
            <person name="Mukhopadhyay B."/>
            <person name="Reeve J.N."/>
            <person name="Smith K."/>
            <person name="Springer T.A."/>
            <person name="Umayam L.A."/>
            <person name="White O."/>
            <person name="White R.H."/>
            <person name="de Macario E.C."/>
            <person name="Ferry J.G."/>
            <person name="Jarrell K.F."/>
            <person name="Jing H."/>
            <person name="Macario A.J.L."/>
            <person name="Paulsen I."/>
            <person name="Pritchett M."/>
            <person name="Sowers K.R."/>
            <person name="Swanson R.V."/>
            <person name="Zinder S.H."/>
            <person name="Lander E."/>
            <person name="Metcalf W.W."/>
            <person name="Birren B."/>
        </authorList>
    </citation>
    <scope>NUCLEOTIDE SEQUENCE [LARGE SCALE GENOMIC DNA]</scope>
    <source>
        <strain evidence="5">ATCC 35395 / DSM 2834 / JCM 12185 / C2A</strain>
    </source>
</reference>
<evidence type="ECO:0000256" key="2">
    <source>
        <dbReference type="SAM" id="Phobius"/>
    </source>
</evidence>
<name>Q8TLA5_METAC</name>
<feature type="compositionally biased region" description="Gly residues" evidence="1">
    <location>
        <begin position="724"/>
        <end position="734"/>
    </location>
</feature>
<dbReference type="InterPro" id="IPR013783">
    <property type="entry name" value="Ig-like_fold"/>
</dbReference>
<dbReference type="NCBIfam" id="TIGR04213">
    <property type="entry name" value="PGF_pre_PGF"/>
    <property type="match status" value="1"/>
</dbReference>
<dbReference type="PANTHER" id="PTHR36842:SF1">
    <property type="entry name" value="PROTEIN TOLB"/>
    <property type="match status" value="1"/>
</dbReference>
<dbReference type="EnsemblBacteria" id="AAM06506">
    <property type="protein sequence ID" value="AAM06506"/>
    <property type="gene ID" value="MA_3133"/>
</dbReference>
<keyword evidence="2" id="KW-0472">Membrane</keyword>
<accession>Q8TLA5</accession>
<evidence type="ECO:0000313" key="5">
    <source>
        <dbReference type="Proteomes" id="UP000002487"/>
    </source>
</evidence>
<feature type="domain" description="PKD" evidence="3">
    <location>
        <begin position="581"/>
        <end position="630"/>
    </location>
</feature>
<dbReference type="GO" id="GO:0004181">
    <property type="term" value="F:metallocarboxypeptidase activity"/>
    <property type="evidence" value="ECO:0000318"/>
    <property type="project" value="GO_Central"/>
</dbReference>
<dbReference type="Pfam" id="PF18911">
    <property type="entry name" value="PKD_4"/>
    <property type="match status" value="5"/>
</dbReference>
<dbReference type="InterPro" id="IPR026453">
    <property type="entry name" value="PGF_pre_PGF"/>
</dbReference>
<protein>
    <submittedName>
        <fullName evidence="4">Cell surface protein</fullName>
    </submittedName>
</protein>
<dbReference type="InterPro" id="IPR007742">
    <property type="entry name" value="NosD_dom"/>
</dbReference>
<feature type="domain" description="PKD" evidence="3">
    <location>
        <begin position="404"/>
        <end position="458"/>
    </location>
</feature>
<dbReference type="HOGENOM" id="CLU_009318_4_0_2"/>
<dbReference type="InParanoid" id="Q8TLA5"/>
<proteinExistence type="predicted"/>